<gene>
    <name evidence="1" type="ORF">QAD02_023087</name>
</gene>
<dbReference type="EMBL" id="CM056741">
    <property type="protein sequence ID" value="KAJ8687293.1"/>
    <property type="molecule type" value="Genomic_DNA"/>
</dbReference>
<proteinExistence type="predicted"/>
<organism evidence="1 2">
    <name type="scientific">Eretmocerus hayati</name>
    <dbReference type="NCBI Taxonomy" id="131215"/>
    <lineage>
        <taxon>Eukaryota</taxon>
        <taxon>Metazoa</taxon>
        <taxon>Ecdysozoa</taxon>
        <taxon>Arthropoda</taxon>
        <taxon>Hexapoda</taxon>
        <taxon>Insecta</taxon>
        <taxon>Pterygota</taxon>
        <taxon>Neoptera</taxon>
        <taxon>Endopterygota</taxon>
        <taxon>Hymenoptera</taxon>
        <taxon>Apocrita</taxon>
        <taxon>Proctotrupomorpha</taxon>
        <taxon>Chalcidoidea</taxon>
        <taxon>Aphelinidae</taxon>
        <taxon>Aphelininae</taxon>
        <taxon>Eretmocerus</taxon>
    </lineage>
</organism>
<evidence type="ECO:0000313" key="2">
    <source>
        <dbReference type="Proteomes" id="UP001239111"/>
    </source>
</evidence>
<dbReference type="Proteomes" id="UP001239111">
    <property type="component" value="Chromosome 1"/>
</dbReference>
<reference evidence="1" key="1">
    <citation type="submission" date="2023-04" db="EMBL/GenBank/DDBJ databases">
        <title>A chromosome-level genome assembly of the parasitoid wasp Eretmocerus hayati.</title>
        <authorList>
            <person name="Zhong Y."/>
            <person name="Liu S."/>
            <person name="Liu Y."/>
        </authorList>
    </citation>
    <scope>NUCLEOTIDE SEQUENCE</scope>
    <source>
        <strain evidence="1">ZJU_SS_LIU_2023</strain>
    </source>
</reference>
<accession>A0ACC2PUX8</accession>
<name>A0ACC2PUX8_9HYME</name>
<evidence type="ECO:0000313" key="1">
    <source>
        <dbReference type="EMBL" id="KAJ8687293.1"/>
    </source>
</evidence>
<protein>
    <submittedName>
        <fullName evidence="1">Uncharacterized protein</fullName>
    </submittedName>
</protein>
<comment type="caution">
    <text evidence="1">The sequence shown here is derived from an EMBL/GenBank/DDBJ whole genome shotgun (WGS) entry which is preliminary data.</text>
</comment>
<keyword evidence="2" id="KW-1185">Reference proteome</keyword>
<sequence>MAMTGSKSPHYVNEKVLPRFDPESGNLSAGGWIDRVEVIGKKYKWEETTQPYLATLKLKGNAKVWHDGLSQSLLTWKSFADGIQKQFSGDESFGESMDKAFRMDEVQMKIKIFIVPEYQLAKPILIGRNISQPGVKLAGDAEKSSFFGILPKNRSSPVLKASNVQKNHLDLYLRAM</sequence>